<organism evidence="1 2">
    <name type="scientific">Companilactobacillus bobalius DSM 19674</name>
    <dbReference type="NCBI Taxonomy" id="1423788"/>
    <lineage>
        <taxon>Bacteria</taxon>
        <taxon>Bacillati</taxon>
        <taxon>Bacillota</taxon>
        <taxon>Bacilli</taxon>
        <taxon>Lactobacillales</taxon>
        <taxon>Lactobacillaceae</taxon>
        <taxon>Companilactobacillus</taxon>
        <taxon>Companilactobacillus bobalius</taxon>
    </lineage>
</organism>
<sequence length="95" mass="11474">MIKEYQRTELIRAEQFDGSQEMIKNYDLQLIDYDIKETRFGPIAIELSKKRPRYFIKSLEEFLELKISDWIVTGANGEHWAVRDKVFRKKYVEVK</sequence>
<dbReference type="EMBL" id="AZDY01000036">
    <property type="protein sequence ID" value="KRK83454.1"/>
    <property type="molecule type" value="Genomic_DNA"/>
</dbReference>
<gene>
    <name evidence="1" type="ORF">FC78_GL001410</name>
</gene>
<dbReference type="AlphaFoldDB" id="A0A0R1KIU8"/>
<dbReference type="STRING" id="1423788.FC78_GL001410"/>
<evidence type="ECO:0000313" key="2">
    <source>
        <dbReference type="Proteomes" id="UP000051515"/>
    </source>
</evidence>
<proteinExistence type="predicted"/>
<accession>A0A0R1KIU8</accession>
<dbReference type="PATRIC" id="fig|1423788.3.peg.1454"/>
<dbReference type="Proteomes" id="UP000051515">
    <property type="component" value="Unassembled WGS sequence"/>
</dbReference>
<dbReference type="RefSeq" id="WP_056951587.1">
    <property type="nucleotide sequence ID" value="NZ_AZDY01000036.1"/>
</dbReference>
<evidence type="ECO:0000313" key="1">
    <source>
        <dbReference type="EMBL" id="KRK83454.1"/>
    </source>
</evidence>
<evidence type="ECO:0008006" key="3">
    <source>
        <dbReference type="Google" id="ProtNLM"/>
    </source>
</evidence>
<comment type="caution">
    <text evidence="1">The sequence shown here is derived from an EMBL/GenBank/DDBJ whole genome shotgun (WGS) entry which is preliminary data.</text>
</comment>
<keyword evidence="2" id="KW-1185">Reference proteome</keyword>
<dbReference type="OrthoDB" id="121684at2"/>
<name>A0A0R1KIU8_9LACO</name>
<reference evidence="1 2" key="1">
    <citation type="journal article" date="2015" name="Genome Announc.">
        <title>Expanding the biotechnology potential of lactobacilli through comparative genomics of 213 strains and associated genera.</title>
        <authorList>
            <person name="Sun Z."/>
            <person name="Harris H.M."/>
            <person name="McCann A."/>
            <person name="Guo C."/>
            <person name="Argimon S."/>
            <person name="Zhang W."/>
            <person name="Yang X."/>
            <person name="Jeffery I.B."/>
            <person name="Cooney J.C."/>
            <person name="Kagawa T.F."/>
            <person name="Liu W."/>
            <person name="Song Y."/>
            <person name="Salvetti E."/>
            <person name="Wrobel A."/>
            <person name="Rasinkangas P."/>
            <person name="Parkhill J."/>
            <person name="Rea M.C."/>
            <person name="O'Sullivan O."/>
            <person name="Ritari J."/>
            <person name="Douillard F.P."/>
            <person name="Paul Ross R."/>
            <person name="Yang R."/>
            <person name="Briner A.E."/>
            <person name="Felis G.E."/>
            <person name="de Vos W.M."/>
            <person name="Barrangou R."/>
            <person name="Klaenhammer T.R."/>
            <person name="Caufield P.W."/>
            <person name="Cui Y."/>
            <person name="Zhang H."/>
            <person name="O'Toole P.W."/>
        </authorList>
    </citation>
    <scope>NUCLEOTIDE SEQUENCE [LARGE SCALE GENOMIC DNA]</scope>
    <source>
        <strain evidence="1 2">DSM 19674</strain>
    </source>
</reference>
<protein>
    <recommendedName>
        <fullName evidence="3">Phage protein</fullName>
    </recommendedName>
</protein>